<keyword evidence="3" id="KW-0238">DNA-binding</keyword>
<evidence type="ECO:0000313" key="6">
    <source>
        <dbReference type="EMBL" id="OSQ49331.1"/>
    </source>
</evidence>
<dbReference type="STRING" id="1123756.MGEO_13785"/>
<comment type="caution">
    <text evidence="6">The sequence shown here is derived from an EMBL/GenBank/DDBJ whole genome shotgun (WGS) entry which is preliminary data.</text>
</comment>
<dbReference type="PROSITE" id="PS50931">
    <property type="entry name" value="HTH_LYSR"/>
    <property type="match status" value="1"/>
</dbReference>
<accession>A0A1X4NJ95</accession>
<dbReference type="EMBL" id="JFKC01000014">
    <property type="protein sequence ID" value="OSQ49331.1"/>
    <property type="molecule type" value="Genomic_DNA"/>
</dbReference>
<evidence type="ECO:0000256" key="1">
    <source>
        <dbReference type="ARBA" id="ARBA00009437"/>
    </source>
</evidence>
<keyword evidence="4" id="KW-0804">Transcription</keyword>
<protein>
    <submittedName>
        <fullName evidence="6">LysR family transcriptional regulator</fullName>
    </submittedName>
</protein>
<keyword evidence="2" id="KW-0805">Transcription regulation</keyword>
<sequence length="302" mass="33062">MDVQSWDDLRIFLSVARHDTLSGAGRALRMDPATVGRRVARLEESLGQALFVKGPQGYTLTEAGTRLIDHAERAEQAMQGAQSVLTGEAGTLTGQIRIGAPDGCANFVLPRVFADLSKANPDLDLQIVALPRVVNLSRREADMAITVSPPTASRLSYQRITDYKLHLAASKTYLSTRPPLTSVADLRDHRIVGYIPDMIFDKELDYLSDLGLDRVALASNSASVQVHLLRHHGGIGIAHDFALPFAPGVTRVLTDALSFTRSFYLVRHAEDRRLDRITRFAAALVQGVRAEVARLESLLSNT</sequence>
<evidence type="ECO:0000259" key="5">
    <source>
        <dbReference type="PROSITE" id="PS50931"/>
    </source>
</evidence>
<dbReference type="RefSeq" id="WP_085638866.1">
    <property type="nucleotide sequence ID" value="NZ_JFKC01000014.1"/>
</dbReference>
<dbReference type="GO" id="GO:0043565">
    <property type="term" value="F:sequence-specific DNA binding"/>
    <property type="evidence" value="ECO:0007669"/>
    <property type="project" value="TreeGrafter"/>
</dbReference>
<dbReference type="Pfam" id="PF00126">
    <property type="entry name" value="HTH_1"/>
    <property type="match status" value="1"/>
</dbReference>
<reference evidence="6 7" key="1">
    <citation type="submission" date="2014-03" db="EMBL/GenBank/DDBJ databases">
        <title>The draft genome sequence of Marivita geojedonensis KCTC 23882.</title>
        <authorList>
            <person name="Lai Q."/>
            <person name="Shao Z."/>
        </authorList>
    </citation>
    <scope>NUCLEOTIDE SEQUENCE [LARGE SCALE GENOMIC DNA]</scope>
    <source>
        <strain evidence="6 7">DPG-138</strain>
    </source>
</reference>
<keyword evidence="7" id="KW-1185">Reference proteome</keyword>
<dbReference type="InterPro" id="IPR005119">
    <property type="entry name" value="LysR_subst-bd"/>
</dbReference>
<dbReference type="GO" id="GO:0006351">
    <property type="term" value="P:DNA-templated transcription"/>
    <property type="evidence" value="ECO:0007669"/>
    <property type="project" value="TreeGrafter"/>
</dbReference>
<evidence type="ECO:0000256" key="3">
    <source>
        <dbReference type="ARBA" id="ARBA00023125"/>
    </source>
</evidence>
<dbReference type="Pfam" id="PF03466">
    <property type="entry name" value="LysR_substrate"/>
    <property type="match status" value="1"/>
</dbReference>
<dbReference type="Proteomes" id="UP000193926">
    <property type="component" value="Unassembled WGS sequence"/>
</dbReference>
<proteinExistence type="inferred from homology"/>
<dbReference type="OrthoDB" id="7624726at2"/>
<dbReference type="SUPFAM" id="SSF46785">
    <property type="entry name" value="Winged helix' DNA-binding domain"/>
    <property type="match status" value="1"/>
</dbReference>
<dbReference type="Gene3D" id="3.40.190.290">
    <property type="match status" value="1"/>
</dbReference>
<dbReference type="InterPro" id="IPR058163">
    <property type="entry name" value="LysR-type_TF_proteobact-type"/>
</dbReference>
<dbReference type="InterPro" id="IPR036388">
    <property type="entry name" value="WH-like_DNA-bd_sf"/>
</dbReference>
<dbReference type="GO" id="GO:0003700">
    <property type="term" value="F:DNA-binding transcription factor activity"/>
    <property type="evidence" value="ECO:0007669"/>
    <property type="project" value="InterPro"/>
</dbReference>
<dbReference type="InterPro" id="IPR036390">
    <property type="entry name" value="WH_DNA-bd_sf"/>
</dbReference>
<dbReference type="InterPro" id="IPR000847">
    <property type="entry name" value="LysR_HTH_N"/>
</dbReference>
<evidence type="ECO:0000313" key="7">
    <source>
        <dbReference type="Proteomes" id="UP000193926"/>
    </source>
</evidence>
<gene>
    <name evidence="6" type="ORF">MGEO_13785</name>
</gene>
<organism evidence="6 7">
    <name type="scientific">Marivita geojedonensis</name>
    <dbReference type="NCBI Taxonomy" id="1123756"/>
    <lineage>
        <taxon>Bacteria</taxon>
        <taxon>Pseudomonadati</taxon>
        <taxon>Pseudomonadota</taxon>
        <taxon>Alphaproteobacteria</taxon>
        <taxon>Rhodobacterales</taxon>
        <taxon>Roseobacteraceae</taxon>
        <taxon>Marivita</taxon>
    </lineage>
</organism>
<evidence type="ECO:0000256" key="2">
    <source>
        <dbReference type="ARBA" id="ARBA00023015"/>
    </source>
</evidence>
<dbReference type="PANTHER" id="PTHR30537:SF3">
    <property type="entry name" value="TRANSCRIPTIONAL REGULATORY PROTEIN"/>
    <property type="match status" value="1"/>
</dbReference>
<feature type="domain" description="HTH lysR-type" evidence="5">
    <location>
        <begin position="1"/>
        <end position="61"/>
    </location>
</feature>
<comment type="similarity">
    <text evidence="1">Belongs to the LysR transcriptional regulatory family.</text>
</comment>
<dbReference type="SUPFAM" id="SSF53850">
    <property type="entry name" value="Periplasmic binding protein-like II"/>
    <property type="match status" value="1"/>
</dbReference>
<dbReference type="PANTHER" id="PTHR30537">
    <property type="entry name" value="HTH-TYPE TRANSCRIPTIONAL REGULATOR"/>
    <property type="match status" value="1"/>
</dbReference>
<evidence type="ECO:0000256" key="4">
    <source>
        <dbReference type="ARBA" id="ARBA00023163"/>
    </source>
</evidence>
<dbReference type="AlphaFoldDB" id="A0A1X4NJ95"/>
<dbReference type="Gene3D" id="1.10.10.10">
    <property type="entry name" value="Winged helix-like DNA-binding domain superfamily/Winged helix DNA-binding domain"/>
    <property type="match status" value="1"/>
</dbReference>
<name>A0A1X4NJ95_9RHOB</name>